<sequence>MSGGEDQARQRWLLLTLARIVPALGAAFGIVLIGRATEWPQKLLGLGIVLSALLVLATLPRALARRWKSR</sequence>
<proteinExistence type="predicted"/>
<dbReference type="RefSeq" id="WP_184056621.1">
    <property type="nucleotide sequence ID" value="NZ_JACIJK010000005.1"/>
</dbReference>
<gene>
    <name evidence="2" type="ORF">FHS94_001726</name>
</gene>
<feature type="transmembrane region" description="Helical" evidence="1">
    <location>
        <begin position="12"/>
        <end position="37"/>
    </location>
</feature>
<accession>A0A7W9BCX8</accession>
<name>A0A7W9BCX8_9SPHN</name>
<keyword evidence="1" id="KW-0472">Membrane</keyword>
<evidence type="ECO:0000313" key="3">
    <source>
        <dbReference type="Proteomes" id="UP000546200"/>
    </source>
</evidence>
<evidence type="ECO:0000313" key="2">
    <source>
        <dbReference type="EMBL" id="MBB5714885.1"/>
    </source>
</evidence>
<protein>
    <submittedName>
        <fullName evidence="2">Uncharacterized protein</fullName>
    </submittedName>
</protein>
<reference evidence="2 3" key="1">
    <citation type="submission" date="2020-08" db="EMBL/GenBank/DDBJ databases">
        <title>Genomic Encyclopedia of Type Strains, Phase IV (KMG-IV): sequencing the most valuable type-strain genomes for metagenomic binning, comparative biology and taxonomic classification.</title>
        <authorList>
            <person name="Goeker M."/>
        </authorList>
    </citation>
    <scope>NUCLEOTIDE SEQUENCE [LARGE SCALE GENOMIC DNA]</scope>
    <source>
        <strain evidence="2 3">DSM 100044</strain>
    </source>
</reference>
<keyword evidence="1" id="KW-0812">Transmembrane</keyword>
<keyword evidence="1" id="KW-1133">Transmembrane helix</keyword>
<dbReference type="EMBL" id="JACIJK010000005">
    <property type="protein sequence ID" value="MBB5714885.1"/>
    <property type="molecule type" value="Genomic_DNA"/>
</dbReference>
<dbReference type="AlphaFoldDB" id="A0A7W9BCX8"/>
<dbReference type="Proteomes" id="UP000546200">
    <property type="component" value="Unassembled WGS sequence"/>
</dbReference>
<organism evidence="2 3">
    <name type="scientific">Sphingomonas aerophila</name>
    <dbReference type="NCBI Taxonomy" id="1344948"/>
    <lineage>
        <taxon>Bacteria</taxon>
        <taxon>Pseudomonadati</taxon>
        <taxon>Pseudomonadota</taxon>
        <taxon>Alphaproteobacteria</taxon>
        <taxon>Sphingomonadales</taxon>
        <taxon>Sphingomonadaceae</taxon>
        <taxon>Sphingomonas</taxon>
    </lineage>
</organism>
<evidence type="ECO:0000256" key="1">
    <source>
        <dbReference type="SAM" id="Phobius"/>
    </source>
</evidence>
<keyword evidence="3" id="KW-1185">Reference proteome</keyword>
<feature type="transmembrane region" description="Helical" evidence="1">
    <location>
        <begin position="43"/>
        <end position="64"/>
    </location>
</feature>
<comment type="caution">
    <text evidence="2">The sequence shown here is derived from an EMBL/GenBank/DDBJ whole genome shotgun (WGS) entry which is preliminary data.</text>
</comment>